<keyword evidence="2" id="KW-1133">Transmembrane helix</keyword>
<keyword evidence="5" id="KW-1185">Reference proteome</keyword>
<organism evidence="3 5">
    <name type="scientific">Plasmodiophora brassicae</name>
    <name type="common">Clubroot disease agent</name>
    <dbReference type="NCBI Taxonomy" id="37360"/>
    <lineage>
        <taxon>Eukaryota</taxon>
        <taxon>Sar</taxon>
        <taxon>Rhizaria</taxon>
        <taxon>Endomyxa</taxon>
        <taxon>Phytomyxea</taxon>
        <taxon>Plasmodiophorida</taxon>
        <taxon>Plasmodiophoridae</taxon>
        <taxon>Plasmodiophora</taxon>
    </lineage>
</organism>
<dbReference type="Proteomes" id="UP000039324">
    <property type="component" value="Unassembled WGS sequence"/>
</dbReference>
<feature type="compositionally biased region" description="Polar residues" evidence="1">
    <location>
        <begin position="24"/>
        <end position="39"/>
    </location>
</feature>
<evidence type="ECO:0000256" key="1">
    <source>
        <dbReference type="SAM" id="MobiDB-lite"/>
    </source>
</evidence>
<dbReference type="InterPro" id="IPR003386">
    <property type="entry name" value="LACT/PDAT_acylTrfase"/>
</dbReference>
<dbReference type="OrthoDB" id="190846at2759"/>
<evidence type="ECO:0000313" key="5">
    <source>
        <dbReference type="Proteomes" id="UP000039324"/>
    </source>
</evidence>
<reference evidence="3 5" key="1">
    <citation type="submission" date="2015-02" db="EMBL/GenBank/DDBJ databases">
        <authorList>
            <person name="Chooi Y.-H."/>
        </authorList>
    </citation>
    <scope>NUCLEOTIDE SEQUENCE [LARGE SCALE GENOMIC DNA]</scope>
    <source>
        <strain evidence="3">E3</strain>
    </source>
</reference>
<dbReference type="Proteomes" id="UP000290189">
    <property type="component" value="Unassembled WGS sequence"/>
</dbReference>
<reference evidence="4 6" key="2">
    <citation type="submission" date="2018-03" db="EMBL/GenBank/DDBJ databases">
        <authorList>
            <person name="Fogelqvist J."/>
        </authorList>
    </citation>
    <scope>NUCLEOTIDE SEQUENCE [LARGE SCALE GENOMIC DNA]</scope>
</reference>
<dbReference type="InterPro" id="IPR029058">
    <property type="entry name" value="AB_hydrolase_fold"/>
</dbReference>
<protein>
    <recommendedName>
        <fullName evidence="7">Phospholipid:diacylglycerol acyltransferase</fullName>
    </recommendedName>
</protein>
<evidence type="ECO:0000313" key="4">
    <source>
        <dbReference type="EMBL" id="SPR00526.1"/>
    </source>
</evidence>
<accession>A0A0G4IK94</accession>
<geneLocation type="mitochondrion" evidence="4"/>
<evidence type="ECO:0000313" key="3">
    <source>
        <dbReference type="EMBL" id="CEO95656.1"/>
    </source>
</evidence>
<name>A0A0G4IK94_PLABS</name>
<sequence length="618" mass="68681">MSTEGTTRFRSSSSPRRRPRRHASMSQIQAGQKHVSSPSPRRRRQRGRLLWRRLLVNAILFAILAFVGTVFMSVFSSTTSRKGKKISLDQAASIANRGNQTRRAHHPVIIIPGIVSTGLEVWQAHPSCAGHLFRTRIWGGATMIQQALMDPQCLQKHLMLNYSTGLDPDNIKVRPLSSFDSSDYLFGGVFWVWAPIIEELALIGYDPNNLFIATYDWRLSSTVMEQRDAYFTKLKSTIEIAHKTSGQKVAIVSHSYGSLVYLHFMNWVVSSKGGNANAHWVETHVHAFVNIAGPLLGVPKSVATLISAEMKDTAELAPPLHYLKERLWSRSTLIKLFRSWGSISDMLPMGGNRIWGSASGAPDDGSLSGMVAFTSNRAESKPSNCSQVGAEDRLGPEEALMSQEAREAYLRKQFLSVDDSVSMLRELAPVFMQRFDRHKSVGYATNLDSAEYNKPKYWSNPLESRLPRAPSVKVFCLYGVGKETERAYRYREHPGDGGCSRVPFQIDTETAGHGILSTDGDGTVPLISLGFMCVRGWRSRRYNPASMSVTTREYKHKPMTVFVSGGDLRGGPASGDHVDILGNHDVIDDLIQIVSAAPDPEQRILSDIEDIAARVEMD</sequence>
<dbReference type="EMBL" id="CDSF01000024">
    <property type="protein sequence ID" value="CEO95656.1"/>
    <property type="molecule type" value="Genomic_DNA"/>
</dbReference>
<dbReference type="STRING" id="37360.A0A0G4IK94"/>
<proteinExistence type="predicted"/>
<keyword evidence="4" id="KW-0496">Mitochondrion</keyword>
<dbReference type="Gene3D" id="3.40.50.1820">
    <property type="entry name" value="alpha/beta hydrolase"/>
    <property type="match status" value="1"/>
</dbReference>
<evidence type="ECO:0008006" key="7">
    <source>
        <dbReference type="Google" id="ProtNLM"/>
    </source>
</evidence>
<dbReference type="EMBL" id="OVEO01000014">
    <property type="protein sequence ID" value="SPR00526.1"/>
    <property type="molecule type" value="Genomic_DNA"/>
</dbReference>
<dbReference type="AlphaFoldDB" id="A0A0G4IK94"/>
<feature type="region of interest" description="Disordered" evidence="1">
    <location>
        <begin position="1"/>
        <end position="44"/>
    </location>
</feature>
<feature type="transmembrane region" description="Helical" evidence="2">
    <location>
        <begin position="54"/>
        <end position="75"/>
    </location>
</feature>
<keyword evidence="2" id="KW-0812">Transmembrane</keyword>
<dbReference type="GO" id="GO:0006629">
    <property type="term" value="P:lipid metabolic process"/>
    <property type="evidence" value="ECO:0007669"/>
    <property type="project" value="InterPro"/>
</dbReference>
<keyword evidence="2" id="KW-0472">Membrane</keyword>
<dbReference type="GO" id="GO:0008374">
    <property type="term" value="F:O-acyltransferase activity"/>
    <property type="evidence" value="ECO:0007669"/>
    <property type="project" value="InterPro"/>
</dbReference>
<dbReference type="PANTHER" id="PTHR11440">
    <property type="entry name" value="LECITHIN-CHOLESTEROL ACYLTRANSFERASE-RELATED"/>
    <property type="match status" value="1"/>
</dbReference>
<dbReference type="OMA" id="FYFLKWV"/>
<gene>
    <name evidence="3" type="ORF">PBRA_004382</name>
    <name evidence="4" type="ORF">PLBR_LOCUS7741</name>
</gene>
<evidence type="ECO:0000256" key="2">
    <source>
        <dbReference type="SAM" id="Phobius"/>
    </source>
</evidence>
<evidence type="ECO:0000313" key="6">
    <source>
        <dbReference type="Proteomes" id="UP000290189"/>
    </source>
</evidence>
<dbReference type="Pfam" id="PF02450">
    <property type="entry name" value="LCAT"/>
    <property type="match status" value="1"/>
</dbReference>
<dbReference type="SUPFAM" id="SSF53474">
    <property type="entry name" value="alpha/beta-Hydrolases"/>
    <property type="match status" value="1"/>
</dbReference>